<dbReference type="AlphaFoldDB" id="I7GKJ0"/>
<sequence>MVPGTPPTPTQVLFQPPAYPALGQPATTLAQFQTPVQDLCLAYRDSLQAHRSGSLLSGSTGSSLHTPYLPLQPLDMCPVPIPASLSMQMAIAAEPRHCLATTYGSSYFSGSHMFPTGCFDR</sequence>
<accession>I7GKJ0</accession>
<dbReference type="EMBL" id="AB171630">
    <property type="protein sequence ID" value="BAE88693.1"/>
    <property type="molecule type" value="mRNA"/>
</dbReference>
<evidence type="ECO:0000313" key="1">
    <source>
        <dbReference type="EMBL" id="BAE88693.1"/>
    </source>
</evidence>
<name>I7GKJ0_MACFA</name>
<reference evidence="1" key="1">
    <citation type="journal article" date="2007" name="PLoS Biol.">
        <title>Rate of evolution in brain-expressed genes in humans and other primates.</title>
        <authorList>
            <person name="Wang H.-Y."/>
            <person name="Chien H.-C."/>
            <person name="Osada N."/>
            <person name="Hashimoto K."/>
            <person name="Sugano S."/>
            <person name="Gojobori T."/>
            <person name="Chou C.-K."/>
            <person name="Tsai S.-F."/>
            <person name="Wu C.-I."/>
            <person name="Shen C.-K.J."/>
        </authorList>
    </citation>
    <scope>NUCLEOTIDE SEQUENCE</scope>
</reference>
<proteinExistence type="evidence at transcript level"/>
<protein>
    <submittedName>
        <fullName evidence="1">Macaca fascicularis brain cDNA clone: QflA-20412, similar to human hypothetical protein FLJ14166 (FLJ14166), mRNA, RefSeq: NM_024565.4</fullName>
    </submittedName>
</protein>
<organism evidence="1">
    <name type="scientific">Macaca fascicularis</name>
    <name type="common">Crab-eating macaque</name>
    <name type="synonym">Cynomolgus monkey</name>
    <dbReference type="NCBI Taxonomy" id="9541"/>
    <lineage>
        <taxon>Eukaryota</taxon>
        <taxon>Metazoa</taxon>
        <taxon>Chordata</taxon>
        <taxon>Craniata</taxon>
        <taxon>Vertebrata</taxon>
        <taxon>Euteleostomi</taxon>
        <taxon>Mammalia</taxon>
        <taxon>Eutheria</taxon>
        <taxon>Euarchontoglires</taxon>
        <taxon>Primates</taxon>
        <taxon>Haplorrhini</taxon>
        <taxon>Catarrhini</taxon>
        <taxon>Cercopithecidae</taxon>
        <taxon>Cercopithecinae</taxon>
        <taxon>Macaca</taxon>
    </lineage>
</organism>